<dbReference type="Pfam" id="PF00005">
    <property type="entry name" value="ABC_tran"/>
    <property type="match status" value="1"/>
</dbReference>
<feature type="non-terminal residue" evidence="5">
    <location>
        <position position="1"/>
    </location>
</feature>
<dbReference type="InterPro" id="IPR027417">
    <property type="entry name" value="P-loop_NTPase"/>
</dbReference>
<evidence type="ECO:0000256" key="3">
    <source>
        <dbReference type="ARBA" id="ARBA00022840"/>
    </source>
</evidence>
<gene>
    <name evidence="5" type="ORF">BG53_06305</name>
</gene>
<keyword evidence="6" id="KW-1185">Reference proteome</keyword>
<reference evidence="5 6" key="1">
    <citation type="submission" date="2014-02" db="EMBL/GenBank/DDBJ databases">
        <title>Genome sequence of Paenibacillus darwinianus reveals adaptive mechanisms for survival in Antarctic soils.</title>
        <authorList>
            <person name="Dsouza M."/>
            <person name="Taylor M.W."/>
            <person name="Turner S.J."/>
            <person name="Aislabie J."/>
        </authorList>
    </citation>
    <scope>NUCLEOTIDE SEQUENCE [LARGE SCALE GENOMIC DNA]</scope>
    <source>
        <strain evidence="5 6">CE1</strain>
    </source>
</reference>
<dbReference type="OrthoDB" id="9805514at2"/>
<dbReference type="SUPFAM" id="SSF52540">
    <property type="entry name" value="P-loop containing nucleoside triphosphate hydrolases"/>
    <property type="match status" value="1"/>
</dbReference>
<evidence type="ECO:0000313" key="6">
    <source>
        <dbReference type="Proteomes" id="UP000053750"/>
    </source>
</evidence>
<feature type="domain" description="ABC transporter" evidence="4">
    <location>
        <begin position="1"/>
        <end position="30"/>
    </location>
</feature>
<dbReference type="PANTHER" id="PTHR45772:SF8">
    <property type="entry name" value="HIGH-AFFINITY BRANCHED-CHAIN AMINO ACID TRANSPORT ATP-BINDING PROTEIN"/>
    <property type="match status" value="1"/>
</dbReference>
<dbReference type="GO" id="GO:0005886">
    <property type="term" value="C:plasma membrane"/>
    <property type="evidence" value="ECO:0007669"/>
    <property type="project" value="TreeGrafter"/>
</dbReference>
<proteinExistence type="predicted"/>
<evidence type="ECO:0000259" key="4">
    <source>
        <dbReference type="Pfam" id="PF00005"/>
    </source>
</evidence>
<comment type="caution">
    <text evidence="5">The sequence shown here is derived from an EMBL/GenBank/DDBJ whole genome shotgun (WGS) entry which is preliminary data.</text>
</comment>
<dbReference type="InterPro" id="IPR003439">
    <property type="entry name" value="ABC_transporter-like_ATP-bd"/>
</dbReference>
<protein>
    <submittedName>
        <fullName evidence="5">Urea ABC transporter ATP-binding protein</fullName>
    </submittedName>
</protein>
<evidence type="ECO:0000256" key="1">
    <source>
        <dbReference type="ARBA" id="ARBA00022448"/>
    </source>
</evidence>
<dbReference type="Gene3D" id="3.40.50.300">
    <property type="entry name" value="P-loop containing nucleotide triphosphate hydrolases"/>
    <property type="match status" value="1"/>
</dbReference>
<keyword evidence="1" id="KW-0813">Transport</keyword>
<evidence type="ECO:0000313" key="5">
    <source>
        <dbReference type="EMBL" id="EXX86405.1"/>
    </source>
</evidence>
<dbReference type="GO" id="GO:0005524">
    <property type="term" value="F:ATP binding"/>
    <property type="evidence" value="ECO:0007669"/>
    <property type="project" value="UniProtKB-KW"/>
</dbReference>
<keyword evidence="2" id="KW-0547">Nucleotide-binding</keyword>
<organism evidence="5 6">
    <name type="scientific">Paenibacillus darwinianus</name>
    <dbReference type="NCBI Taxonomy" id="1380763"/>
    <lineage>
        <taxon>Bacteria</taxon>
        <taxon>Bacillati</taxon>
        <taxon>Bacillota</taxon>
        <taxon>Bacilli</taxon>
        <taxon>Bacillales</taxon>
        <taxon>Paenibacillaceae</taxon>
        <taxon>Paenibacillus</taxon>
    </lineage>
</organism>
<name>A0A9W5W6D1_9BACL</name>
<dbReference type="AlphaFoldDB" id="A0A9W5W6D1"/>
<dbReference type="GO" id="GO:0016887">
    <property type="term" value="F:ATP hydrolysis activity"/>
    <property type="evidence" value="ECO:0007669"/>
    <property type="project" value="InterPro"/>
</dbReference>
<dbReference type="Proteomes" id="UP000053750">
    <property type="component" value="Unassembled WGS sequence"/>
</dbReference>
<dbReference type="RefSeq" id="WP_036584122.1">
    <property type="nucleotide sequence ID" value="NZ_KK082276.1"/>
</dbReference>
<dbReference type="InterPro" id="IPR051120">
    <property type="entry name" value="ABC_AA/LPS_Transport"/>
</dbReference>
<dbReference type="PANTHER" id="PTHR45772">
    <property type="entry name" value="CONSERVED COMPONENT OF ABC TRANSPORTER FOR NATURAL AMINO ACIDS-RELATED"/>
    <property type="match status" value="1"/>
</dbReference>
<dbReference type="EMBL" id="JFHU01000192">
    <property type="protein sequence ID" value="EXX86405.1"/>
    <property type="molecule type" value="Genomic_DNA"/>
</dbReference>
<accession>A0A9W5W6D1</accession>
<evidence type="ECO:0000256" key="2">
    <source>
        <dbReference type="ARBA" id="ARBA00022741"/>
    </source>
</evidence>
<sequence length="104" mass="11730">SLSHGERQWLEIGMLLAQDPELIILDEPTAGMTADETYKTGELIRSVFKDRSVIVVEHDMAFVRQIADIVTVLHQGRFLAEGPLSEIERNAKVQEVYLKEDAHA</sequence>
<keyword evidence="3 5" id="KW-0067">ATP-binding</keyword>